<dbReference type="PANTHER" id="PTHR21192:SF2">
    <property type="entry name" value="NADH DEHYDROGENASE [UBIQUINONE] 1 ALPHA SUBCOMPLEX ASSEMBLY FACTOR 3"/>
    <property type="match status" value="1"/>
</dbReference>
<reference evidence="1" key="1">
    <citation type="submission" date="2018-10" db="EMBL/GenBank/DDBJ databases">
        <title>Acidithiobacillus sulfuriphilus sp. nov.: an extremely acidophilic sulfur-oxidizing chemolithotroph isolated from a neutral pH environment.</title>
        <authorList>
            <person name="Falagan C."/>
            <person name="Moya-Beltran A."/>
            <person name="Quatrini R."/>
            <person name="Johnson D.B."/>
        </authorList>
    </citation>
    <scope>NUCLEOTIDE SEQUENCE [LARGE SCALE GENOMIC DNA]</scope>
    <source>
        <strain evidence="1">CJ-2</strain>
    </source>
</reference>
<dbReference type="EMBL" id="RIZI01000080">
    <property type="protein sequence ID" value="RNF72829.1"/>
    <property type="molecule type" value="Genomic_DNA"/>
</dbReference>
<dbReference type="Gene3D" id="3.40.1230.10">
    <property type="entry name" value="MTH938-like"/>
    <property type="match status" value="1"/>
</dbReference>
<gene>
    <name evidence="1" type="ORF">EC580_01085</name>
</gene>
<organism evidence="1">
    <name type="scientific">Acidithiobacillus sulfuriphilus</name>
    <dbReference type="NCBI Taxonomy" id="1867749"/>
    <lineage>
        <taxon>Bacteria</taxon>
        <taxon>Pseudomonadati</taxon>
        <taxon>Pseudomonadota</taxon>
        <taxon>Acidithiobacillia</taxon>
        <taxon>Acidithiobacillales</taxon>
        <taxon>Acidithiobacillaceae</taxon>
        <taxon>Acidithiobacillus</taxon>
    </lineage>
</organism>
<dbReference type="OrthoDB" id="9800373at2"/>
<accession>A0A3M8RWA5</accession>
<dbReference type="PANTHER" id="PTHR21192">
    <property type="entry name" value="NUCLEAR PROTEIN E3-3"/>
    <property type="match status" value="1"/>
</dbReference>
<sequence length="125" mass="13790">MKLHRQRDELHNIIHAYGPQGIVIGGITHGSAVLVAPDWLESPWGPMGLDDLRPEHFARFHGSAPQILLLGTGCRQRFPDRSLLGALRERNLHPEIMDTSAACRTYNILVGEDRDVVAALLPPSA</sequence>
<dbReference type="InterPro" id="IPR036748">
    <property type="entry name" value="MTH938-like_sf"/>
</dbReference>
<proteinExistence type="predicted"/>
<evidence type="ECO:0000313" key="1">
    <source>
        <dbReference type="EMBL" id="RNF72829.1"/>
    </source>
</evidence>
<dbReference type="RefSeq" id="WP_123101407.1">
    <property type="nucleotide sequence ID" value="NZ_CP127527.1"/>
</dbReference>
<dbReference type="Pfam" id="PF04430">
    <property type="entry name" value="DUF498"/>
    <property type="match status" value="1"/>
</dbReference>
<evidence type="ECO:0008006" key="2">
    <source>
        <dbReference type="Google" id="ProtNLM"/>
    </source>
</evidence>
<dbReference type="InterPro" id="IPR007523">
    <property type="entry name" value="NDUFAF3/AAMDC"/>
</dbReference>
<dbReference type="SUPFAM" id="SSF64076">
    <property type="entry name" value="MTH938-like"/>
    <property type="match status" value="1"/>
</dbReference>
<name>A0A3M8RWA5_9PROT</name>
<dbReference type="AlphaFoldDB" id="A0A3M8RWA5"/>
<comment type="caution">
    <text evidence="1">The sequence shown here is derived from an EMBL/GenBank/DDBJ whole genome shotgun (WGS) entry which is preliminary data.</text>
</comment>
<protein>
    <recommendedName>
        <fullName evidence="2">Xcc1710-like domain-containing protein</fullName>
    </recommendedName>
</protein>